<evidence type="ECO:0000256" key="6">
    <source>
        <dbReference type="SAM" id="MobiDB-lite"/>
    </source>
</evidence>
<sequence>MTFNYCLIGGGIVGLATARALLERRPGARLVVLEKETWLAPHQTGHNSGVIHSGIYYAPGSLKAELCRDGADATKAFCRAHDIPFKTCGKLIVATDALELERMDALYRRSIENTVEVERIDRERLAAMEPDISGLGALLVRATGIVDYARVCEAMAADIRAAGGEIRLQAEVTGLSEGDGEVTVGVSGQDTLHAHNLVVCSGAQADRLARMAGLAPDFRIVPFRGEYFRLTKRWEGRLRHLIYPVPDPDLPFLGIHLTNMIDGSITVGPNAMLGMAREGYDRFAVNLRDMGDALLFPGFWKLLAANLRPGLEELRNSLFRRRYLAQCRKYCPALELDDLEPIEAGIRAQAVGRDGSLIHDFLFLDTPRAVFVCNAPSPAATSALPIGTHIAQRLLERPGPHAPSCPIEEDRPMNTTTFPVRTRPQAPGRPGLRPIPGREVA</sequence>
<dbReference type="InterPro" id="IPR036188">
    <property type="entry name" value="FAD/NAD-bd_sf"/>
</dbReference>
<evidence type="ECO:0000256" key="5">
    <source>
        <dbReference type="ARBA" id="ARBA00037941"/>
    </source>
</evidence>
<feature type="region of interest" description="Disordered" evidence="6">
    <location>
        <begin position="398"/>
        <end position="441"/>
    </location>
</feature>
<evidence type="ECO:0000259" key="7">
    <source>
        <dbReference type="Pfam" id="PF01266"/>
    </source>
</evidence>
<name>A0A1W2E2I9_9RHOB</name>
<evidence type="ECO:0000256" key="2">
    <source>
        <dbReference type="ARBA" id="ARBA00022630"/>
    </source>
</evidence>
<dbReference type="GO" id="GO:0005737">
    <property type="term" value="C:cytoplasm"/>
    <property type="evidence" value="ECO:0007669"/>
    <property type="project" value="TreeGrafter"/>
</dbReference>
<evidence type="ECO:0000256" key="4">
    <source>
        <dbReference type="ARBA" id="ARBA00023002"/>
    </source>
</evidence>
<feature type="domain" description="FAD dependent oxidoreductase" evidence="7">
    <location>
        <begin position="6"/>
        <end position="393"/>
    </location>
</feature>
<dbReference type="Gene3D" id="3.30.9.10">
    <property type="entry name" value="D-Amino Acid Oxidase, subunit A, domain 2"/>
    <property type="match status" value="1"/>
</dbReference>
<keyword evidence="3" id="KW-0274">FAD</keyword>
<dbReference type="SUPFAM" id="SSF51905">
    <property type="entry name" value="FAD/NAD(P)-binding domain"/>
    <property type="match status" value="1"/>
</dbReference>
<comment type="similarity">
    <text evidence="5">Belongs to the L2HGDH family.</text>
</comment>
<proteinExistence type="inferred from homology"/>
<dbReference type="RefSeq" id="WP_084354200.1">
    <property type="nucleotide sequence ID" value="NZ_FWYD01000021.1"/>
</dbReference>
<keyword evidence="9" id="KW-1185">Reference proteome</keyword>
<keyword evidence="2" id="KW-0285">Flavoprotein</keyword>
<evidence type="ECO:0000256" key="3">
    <source>
        <dbReference type="ARBA" id="ARBA00022827"/>
    </source>
</evidence>
<protein>
    <submittedName>
        <fullName evidence="8">L-2-hydroxyglutarate oxidase</fullName>
    </submittedName>
</protein>
<dbReference type="PANTHER" id="PTHR43104:SF2">
    <property type="entry name" value="L-2-HYDROXYGLUTARATE DEHYDROGENASE, MITOCHONDRIAL"/>
    <property type="match status" value="1"/>
</dbReference>
<evidence type="ECO:0000256" key="1">
    <source>
        <dbReference type="ARBA" id="ARBA00001974"/>
    </source>
</evidence>
<feature type="compositionally biased region" description="Low complexity" evidence="6">
    <location>
        <begin position="428"/>
        <end position="441"/>
    </location>
</feature>
<dbReference type="NCBIfam" id="NF008726">
    <property type="entry name" value="PRK11728.1"/>
    <property type="match status" value="1"/>
</dbReference>
<accession>A0A1W2E2I9</accession>
<dbReference type="Pfam" id="PF01266">
    <property type="entry name" value="DAO"/>
    <property type="match status" value="1"/>
</dbReference>
<dbReference type="InterPro" id="IPR006076">
    <property type="entry name" value="FAD-dep_OxRdtase"/>
</dbReference>
<evidence type="ECO:0000313" key="9">
    <source>
        <dbReference type="Proteomes" id="UP000192330"/>
    </source>
</evidence>
<dbReference type="STRING" id="1387277.SAMN06295998_12127"/>
<dbReference type="PANTHER" id="PTHR43104">
    <property type="entry name" value="L-2-HYDROXYGLUTARATE DEHYDROGENASE, MITOCHONDRIAL"/>
    <property type="match status" value="1"/>
</dbReference>
<dbReference type="GO" id="GO:0047545">
    <property type="term" value="F:(S)-2-hydroxyglutarate dehydrogenase activity"/>
    <property type="evidence" value="ECO:0007669"/>
    <property type="project" value="TreeGrafter"/>
</dbReference>
<gene>
    <name evidence="8" type="ORF">SAMN06295998_12127</name>
</gene>
<dbReference type="OrthoDB" id="9801699at2"/>
<evidence type="ECO:0000313" key="8">
    <source>
        <dbReference type="EMBL" id="SMD03953.1"/>
    </source>
</evidence>
<keyword evidence="4" id="KW-0560">Oxidoreductase</keyword>
<organism evidence="8 9">
    <name type="scientific">Primorskyibacter flagellatus</name>
    <dbReference type="NCBI Taxonomy" id="1387277"/>
    <lineage>
        <taxon>Bacteria</taxon>
        <taxon>Pseudomonadati</taxon>
        <taxon>Pseudomonadota</taxon>
        <taxon>Alphaproteobacteria</taxon>
        <taxon>Rhodobacterales</taxon>
        <taxon>Roseobacteraceae</taxon>
        <taxon>Primorskyibacter</taxon>
    </lineage>
</organism>
<dbReference type="AlphaFoldDB" id="A0A1W2E2I9"/>
<dbReference type="EMBL" id="FWYD01000021">
    <property type="protein sequence ID" value="SMD03953.1"/>
    <property type="molecule type" value="Genomic_DNA"/>
</dbReference>
<reference evidence="8 9" key="1">
    <citation type="submission" date="2017-04" db="EMBL/GenBank/DDBJ databases">
        <authorList>
            <person name="Afonso C.L."/>
            <person name="Miller P.J."/>
            <person name="Scott M.A."/>
            <person name="Spackman E."/>
            <person name="Goraichik I."/>
            <person name="Dimitrov K.M."/>
            <person name="Suarez D.L."/>
            <person name="Swayne D.E."/>
        </authorList>
    </citation>
    <scope>NUCLEOTIDE SEQUENCE [LARGE SCALE GENOMIC DNA]</scope>
    <source>
        <strain evidence="8 9">CGMCC 1.12644</strain>
    </source>
</reference>
<comment type="cofactor">
    <cofactor evidence="1">
        <name>FAD</name>
        <dbReference type="ChEBI" id="CHEBI:57692"/>
    </cofactor>
</comment>
<dbReference type="Proteomes" id="UP000192330">
    <property type="component" value="Unassembled WGS sequence"/>
</dbReference>
<dbReference type="Gene3D" id="3.50.50.60">
    <property type="entry name" value="FAD/NAD(P)-binding domain"/>
    <property type="match status" value="1"/>
</dbReference>